<name>A0A174QKV0_BACUN</name>
<gene>
    <name evidence="4" type="ORF">ERS852554_01625</name>
</gene>
<dbReference type="InterPro" id="IPR032675">
    <property type="entry name" value="LRR_dom_sf"/>
</dbReference>
<dbReference type="PANTHER" id="PTHR45661:SF3">
    <property type="entry name" value="IG-LIKE DOMAIN-CONTAINING PROTEIN"/>
    <property type="match status" value="1"/>
</dbReference>
<dbReference type="Gene3D" id="3.40.50.12480">
    <property type="match status" value="1"/>
</dbReference>
<dbReference type="Proteomes" id="UP000095788">
    <property type="component" value="Unassembled WGS sequence"/>
</dbReference>
<organism evidence="4 5">
    <name type="scientific">Bacteroides uniformis</name>
    <dbReference type="NCBI Taxonomy" id="820"/>
    <lineage>
        <taxon>Bacteria</taxon>
        <taxon>Pseudomonadati</taxon>
        <taxon>Bacteroidota</taxon>
        <taxon>Bacteroidia</taxon>
        <taxon>Bacteroidales</taxon>
        <taxon>Bacteroidaceae</taxon>
        <taxon>Bacteroides</taxon>
    </lineage>
</organism>
<dbReference type="Pfam" id="PF13306">
    <property type="entry name" value="LRR_5"/>
    <property type="match status" value="3"/>
</dbReference>
<dbReference type="CDD" id="cd14948">
    <property type="entry name" value="BACON"/>
    <property type="match status" value="4"/>
</dbReference>
<reference evidence="4 5" key="1">
    <citation type="submission" date="2015-09" db="EMBL/GenBank/DDBJ databases">
        <authorList>
            <consortium name="Pathogen Informatics"/>
        </authorList>
    </citation>
    <scope>NUCLEOTIDE SEQUENCE [LARGE SCALE GENOMIC DNA]</scope>
    <source>
        <strain evidence="4 5">2789STDY5834942</strain>
    </source>
</reference>
<dbReference type="Gene3D" id="3.80.10.10">
    <property type="entry name" value="Ribonuclease Inhibitor"/>
    <property type="match status" value="2"/>
</dbReference>
<protein>
    <submittedName>
        <fullName evidence="4">Surface protein</fullName>
    </submittedName>
</protein>
<feature type="domain" description="BACON" evidence="2">
    <location>
        <begin position="80"/>
        <end position="135"/>
    </location>
</feature>
<dbReference type="EMBL" id="CZBF01000002">
    <property type="protein sequence ID" value="CUP72406.1"/>
    <property type="molecule type" value="Genomic_DNA"/>
</dbReference>
<sequence>MILFKVNSKSSIYVRLLYSMAVLCLLTALSSCSDDDAPAEIIPNPDSEIYFTKSLDFTSDSGEAILSFTTNKDWSINVSQSGGDVSWCTVFPNKGKAGENQVLVKVIRNEGVDDRNVVLNLAAGDLTKSIVVTQKQKDAITLTTAKFEVDKNGGEIQVEVKANVTYEVVIPEQYQSWIREGSGSGQIIMGDKGHNQMHESATRTDMDRTMRKFYISKSEEYDKREGEIIFRSGELEEVLKVYQTGGGILLLTKNEYTVSDKGEQITVELNSNFDFDVKMPQVDWITTTVTRSVSSHTLYYTVTPNETYDKREAEIIYYDRNDKSVADTLKIVQVQKDAILLSQKEYDITAKGETIEISVETNVNYNIHIDEENSQWIKLVQNVVTKSFKQDRLFFHIEENSEVKSRVGNIVFTSIESTLADTIRIIQEAKQIEEKHVKVYVEKAGTLKKLLNVEANLITHLEISGFINGTDLRLIREMAGIDYYGNPTLGQLRELDIAQATICSGGTNYSQYGSSVNIDNIIPGGCFSHTNLISIYLPFNTKKIEAQAFFFSEKLENISIPDDCRSIGWESFSACSLISVNIPRNVSFIDKLAFNRCYKLVSINVDSENRWYASIDGMLCDKKQETLIYYPAAGKKIINIPNTVKEINEYAFYDCIYQEKLNIPSETVTIPYGIFKFLSGLSFIDVDVNSACFTSIDGVLYDKSVSELIACPRLKDEITILDGIQTISPFAFYSCQNLRVINMPNSITMLGEAGFWGCNSLTDINFSDNITFIDDNAFWECTSLTSMLLPKSIAGIGDNAFTGCTNLTKIYINREEPPFIEKRTFYRTNGELVIYVPKGCKERYKNSETWRTLNIIEME</sequence>
<feature type="domain" description="BACON" evidence="3">
    <location>
        <begin position="341"/>
        <end position="424"/>
    </location>
</feature>
<evidence type="ECO:0000313" key="5">
    <source>
        <dbReference type="Proteomes" id="UP000095788"/>
    </source>
</evidence>
<dbReference type="InterPro" id="IPR026906">
    <property type="entry name" value="LRR_5"/>
</dbReference>
<dbReference type="Gene3D" id="2.60.40.10">
    <property type="entry name" value="Immunoglobulins"/>
    <property type="match status" value="4"/>
</dbReference>
<proteinExistence type="predicted"/>
<dbReference type="InterPro" id="IPR013783">
    <property type="entry name" value="Ig-like_fold"/>
</dbReference>
<accession>A0A174QKV0</accession>
<evidence type="ECO:0000313" key="4">
    <source>
        <dbReference type="EMBL" id="CUP72406.1"/>
    </source>
</evidence>
<dbReference type="InterPro" id="IPR024361">
    <property type="entry name" value="BACON"/>
</dbReference>
<feature type="chain" id="PRO_5008031008" evidence="1">
    <location>
        <begin position="34"/>
        <end position="859"/>
    </location>
</feature>
<feature type="signal peptide" evidence="1">
    <location>
        <begin position="1"/>
        <end position="33"/>
    </location>
</feature>
<dbReference type="PANTHER" id="PTHR45661">
    <property type="entry name" value="SURFACE ANTIGEN"/>
    <property type="match status" value="1"/>
</dbReference>
<dbReference type="RefSeq" id="WP_057281489.1">
    <property type="nucleotide sequence ID" value="NZ_CZBF01000002.1"/>
</dbReference>
<evidence type="ECO:0000259" key="2">
    <source>
        <dbReference type="Pfam" id="PF13004"/>
    </source>
</evidence>
<dbReference type="SUPFAM" id="SSF52058">
    <property type="entry name" value="L domain-like"/>
    <property type="match status" value="2"/>
</dbReference>
<dbReference type="InterPro" id="IPR053139">
    <property type="entry name" value="Surface_bspA-like"/>
</dbReference>
<dbReference type="PROSITE" id="PS51257">
    <property type="entry name" value="PROKAR_LIPOPROTEIN"/>
    <property type="match status" value="1"/>
</dbReference>
<dbReference type="Pfam" id="PF13004">
    <property type="entry name" value="BACON"/>
    <property type="match status" value="2"/>
</dbReference>
<dbReference type="AlphaFoldDB" id="A0A174QKV0"/>
<evidence type="ECO:0000259" key="3">
    <source>
        <dbReference type="Pfam" id="PF19190"/>
    </source>
</evidence>
<dbReference type="Pfam" id="PF19190">
    <property type="entry name" value="BACON_2"/>
    <property type="match status" value="1"/>
</dbReference>
<evidence type="ECO:0000256" key="1">
    <source>
        <dbReference type="SAM" id="SignalP"/>
    </source>
</evidence>
<keyword evidence="1" id="KW-0732">Signal</keyword>
<feature type="domain" description="BACON" evidence="2">
    <location>
        <begin position="277"/>
        <end position="321"/>
    </location>
</feature>